<dbReference type="InterPro" id="IPR001846">
    <property type="entry name" value="VWF_type-D"/>
</dbReference>
<dbReference type="FunCoup" id="K1QDN0">
    <property type="interactions" value="3"/>
</dbReference>
<evidence type="ECO:0000313" key="9">
    <source>
        <dbReference type="EMBL" id="EKC19571.1"/>
    </source>
</evidence>
<keyword evidence="3 7" id="KW-1133">Transmembrane helix</keyword>
<dbReference type="InterPro" id="IPR005533">
    <property type="entry name" value="AMOP_dom"/>
</dbReference>
<dbReference type="InParanoid" id="K1QDN0"/>
<feature type="chain" id="PRO_5043735899" evidence="8">
    <location>
        <begin position="22"/>
        <end position="1083"/>
    </location>
</feature>
<reference evidence="9" key="1">
    <citation type="journal article" date="2012" name="Nature">
        <title>The oyster genome reveals stress adaptation and complexity of shell formation.</title>
        <authorList>
            <person name="Zhang G."/>
            <person name="Fang X."/>
            <person name="Guo X."/>
            <person name="Li L."/>
            <person name="Luo R."/>
            <person name="Xu F."/>
            <person name="Yang P."/>
            <person name="Zhang L."/>
            <person name="Wang X."/>
            <person name="Qi H."/>
            <person name="Xiong Z."/>
            <person name="Que H."/>
            <person name="Xie Y."/>
            <person name="Holland P.W."/>
            <person name="Paps J."/>
            <person name="Zhu Y."/>
            <person name="Wu F."/>
            <person name="Chen Y."/>
            <person name="Wang J."/>
            <person name="Peng C."/>
            <person name="Meng J."/>
            <person name="Yang L."/>
            <person name="Liu J."/>
            <person name="Wen B."/>
            <person name="Zhang N."/>
            <person name="Huang Z."/>
            <person name="Zhu Q."/>
            <person name="Feng Y."/>
            <person name="Mount A."/>
            <person name="Hedgecock D."/>
            <person name="Xu Z."/>
            <person name="Liu Y."/>
            <person name="Domazet-Loso T."/>
            <person name="Du Y."/>
            <person name="Sun X."/>
            <person name="Zhang S."/>
            <person name="Liu B."/>
            <person name="Cheng P."/>
            <person name="Jiang X."/>
            <person name="Li J."/>
            <person name="Fan D."/>
            <person name="Wang W."/>
            <person name="Fu W."/>
            <person name="Wang T."/>
            <person name="Wang B."/>
            <person name="Zhang J."/>
            <person name="Peng Z."/>
            <person name="Li Y."/>
            <person name="Li N."/>
            <person name="Wang J."/>
            <person name="Chen M."/>
            <person name="He Y."/>
            <person name="Tan F."/>
            <person name="Song X."/>
            <person name="Zheng Q."/>
            <person name="Huang R."/>
            <person name="Yang H."/>
            <person name="Du X."/>
            <person name="Chen L."/>
            <person name="Yang M."/>
            <person name="Gaffney P.M."/>
            <person name="Wang S."/>
            <person name="Luo L."/>
            <person name="She Z."/>
            <person name="Ming Y."/>
            <person name="Huang W."/>
            <person name="Zhang S."/>
            <person name="Huang B."/>
            <person name="Zhang Y."/>
            <person name="Qu T."/>
            <person name="Ni P."/>
            <person name="Miao G."/>
            <person name="Wang J."/>
            <person name="Wang Q."/>
            <person name="Steinberg C.E."/>
            <person name="Wang H."/>
            <person name="Li N."/>
            <person name="Qian L."/>
            <person name="Zhang G."/>
            <person name="Li Y."/>
            <person name="Yang H."/>
            <person name="Liu X."/>
            <person name="Wang J."/>
            <person name="Yin Y."/>
            <person name="Wang J."/>
        </authorList>
    </citation>
    <scope>NUCLEOTIDE SEQUENCE [LARGE SCALE GENOMIC DNA]</scope>
    <source>
        <strain evidence="9">05x7-T-G4-1.051#20</strain>
    </source>
</reference>
<evidence type="ECO:0000256" key="5">
    <source>
        <dbReference type="ARBA" id="ARBA00023157"/>
    </source>
</evidence>
<dbReference type="AlphaFoldDB" id="K1QDN0"/>
<evidence type="ECO:0000256" key="7">
    <source>
        <dbReference type="SAM" id="Phobius"/>
    </source>
</evidence>
<evidence type="ECO:0000256" key="2">
    <source>
        <dbReference type="ARBA" id="ARBA00022692"/>
    </source>
</evidence>
<dbReference type="InterPro" id="IPR051495">
    <property type="entry name" value="Epithelial_Barrier/Signaling"/>
</dbReference>
<accession>K1QDN0</accession>
<evidence type="ECO:0000256" key="3">
    <source>
        <dbReference type="ARBA" id="ARBA00022989"/>
    </source>
</evidence>
<dbReference type="InterPro" id="IPR003886">
    <property type="entry name" value="NIDO_dom"/>
</dbReference>
<dbReference type="SMART" id="SM00539">
    <property type="entry name" value="NIDO"/>
    <property type="match status" value="1"/>
</dbReference>
<dbReference type="InterPro" id="IPR056619">
    <property type="entry name" value="C8-3_MUC4"/>
</dbReference>
<sequence>MAALYTGVCLCLTGVLVQVKGQVLYDYSSGTEVTLQTRSVAVSVPGGQKFPFFGQFYDTFYVSKDGVIGFNPETRFIAGKIYSFEREKYSNELEDYPFIAPFLYGGAPLQSLFSTGNKIYGGKIFHQLLSNANGGSRDLQQISSFINDAFIGVYNFTPSYGLLVTWKNVTDEYQLNIARCDDDTRPCKKNTFQAVLVTDGIDSFALFNYEQTAIQTNPSYQAGFNAGYGRGWAEAMPSSKLQNAANLQGSNITGRYLYKIDKERIVTGGCNGDRTISPNGHLQVTPGFAGMLGGEMLEVSGPCLEPRDRIFLRFGTESAYSQCIMVNSMKARCPVPMLLERGEVKVSMSFDEKANFHYDANMLIVHPSRMPGSTKVKLHDNGPGRRWNETTASVLTLSWNPDLLSTDPQAHVDINFVGFIENTKTYQAGWNKRITLNQRTVRVGEKSYSFNASEVFCDDECFDYEVGVVEVSLKDVSKAAQRRVLLSAVVPMGWIVNSKMLGKYGSNWQHAMCVAWYEKDRQDMRWMERLEYCPCNLQQALSDFGRWQTDVGCNLYSDSPTKCRFHLGAVHCVRAVQPSRSPDDAGNQCCYGHDGQLRFAADTFQGSTPDRSHDWGAAPYVKPGLVPSLSHWLQDVVTFYYCCLWTDYQDCDYYMDQRGTRDCSGYSPPKQAMVFGQSNVVTFEGQRYHICGEGDFVLLNSSSVKIVGRFQKSPFHSQYNKSVILTAVGIQIRQEVVEIKLKGPEVDRSTRTLDVVVNGEFHYFDKGPRRWKDFEESAVVNSDDRANTKESNFTVIVKNGVGIQVAEENDMLSLIVMIPPHFMSSGLLGSWNNNSADDLSPANGGAPLVNSQPKQVYEQVVYSWAIDRKSSFILPFPIYAKNNSVLCGTVPGPQPSCRSDSACDYDLWSTGNASLAQRTLQFSQRYQELKNELKPVRSCGLLDVPRSIKDSYNYSLGSTVTVESCRIGHVTGKTQYTCTDKGDGVQEWSPPVTASCQVASSEKSLEDGAIAGIVIAVVLILLVVVVLTIVCFRRREKSKNAKSPDSKNPLQSEPYESRYETSLPPGGQKYKTEAKMLYSFIFN</sequence>
<comment type="subcellular location">
    <subcellularLocation>
        <location evidence="1">Membrane</location>
    </subcellularLocation>
</comment>
<evidence type="ECO:0000256" key="4">
    <source>
        <dbReference type="ARBA" id="ARBA00023136"/>
    </source>
</evidence>
<dbReference type="Pfam" id="PF00094">
    <property type="entry name" value="VWD"/>
    <property type="match status" value="1"/>
</dbReference>
<dbReference type="PANTHER" id="PTHR13802">
    <property type="entry name" value="MUCIN 4-RELATED"/>
    <property type="match status" value="1"/>
</dbReference>
<evidence type="ECO:0000256" key="1">
    <source>
        <dbReference type="ARBA" id="ARBA00004370"/>
    </source>
</evidence>
<keyword evidence="2 7" id="KW-0812">Transmembrane</keyword>
<keyword evidence="8" id="KW-0732">Signal</keyword>
<evidence type="ECO:0000256" key="8">
    <source>
        <dbReference type="SAM" id="SignalP"/>
    </source>
</evidence>
<dbReference type="PROSITE" id="PS50856">
    <property type="entry name" value="AMOP"/>
    <property type="match status" value="1"/>
</dbReference>
<name>K1QDN0_MAGGI</name>
<dbReference type="PANTHER" id="PTHR13802:SF52">
    <property type="entry name" value="MUCIN-4"/>
    <property type="match status" value="1"/>
</dbReference>
<proteinExistence type="predicted"/>
<feature type="region of interest" description="Disordered" evidence="6">
    <location>
        <begin position="1039"/>
        <end position="1069"/>
    </location>
</feature>
<dbReference type="Pfam" id="PF23263">
    <property type="entry name" value="C8-3_MUC4"/>
    <property type="match status" value="1"/>
</dbReference>
<keyword evidence="5" id="KW-1015">Disulfide bond</keyword>
<dbReference type="GO" id="GO:0007160">
    <property type="term" value="P:cell-matrix adhesion"/>
    <property type="evidence" value="ECO:0007669"/>
    <property type="project" value="InterPro"/>
</dbReference>
<dbReference type="GO" id="GO:0016020">
    <property type="term" value="C:membrane"/>
    <property type="evidence" value="ECO:0007669"/>
    <property type="project" value="UniProtKB-SubCell"/>
</dbReference>
<dbReference type="PROSITE" id="PS51220">
    <property type="entry name" value="NIDO"/>
    <property type="match status" value="1"/>
</dbReference>
<dbReference type="PROSITE" id="PS51233">
    <property type="entry name" value="VWFD"/>
    <property type="match status" value="1"/>
</dbReference>
<dbReference type="SMART" id="SM00723">
    <property type="entry name" value="AMOP"/>
    <property type="match status" value="1"/>
</dbReference>
<feature type="transmembrane region" description="Helical" evidence="7">
    <location>
        <begin position="1009"/>
        <end position="1032"/>
    </location>
</feature>
<feature type="signal peptide" evidence="8">
    <location>
        <begin position="1"/>
        <end position="21"/>
    </location>
</feature>
<dbReference type="EMBL" id="JH816646">
    <property type="protein sequence ID" value="EKC19571.1"/>
    <property type="molecule type" value="Genomic_DNA"/>
</dbReference>
<dbReference type="HOGENOM" id="CLU_003648_1_0_1"/>
<gene>
    <name evidence="9" type="ORF">CGI_10008172</name>
</gene>
<dbReference type="Pfam" id="PF06119">
    <property type="entry name" value="NIDO"/>
    <property type="match status" value="1"/>
</dbReference>
<organism evidence="9">
    <name type="scientific">Magallana gigas</name>
    <name type="common">Pacific oyster</name>
    <name type="synonym">Crassostrea gigas</name>
    <dbReference type="NCBI Taxonomy" id="29159"/>
    <lineage>
        <taxon>Eukaryota</taxon>
        <taxon>Metazoa</taxon>
        <taxon>Spiralia</taxon>
        <taxon>Lophotrochozoa</taxon>
        <taxon>Mollusca</taxon>
        <taxon>Bivalvia</taxon>
        <taxon>Autobranchia</taxon>
        <taxon>Pteriomorphia</taxon>
        <taxon>Ostreida</taxon>
        <taxon>Ostreoidea</taxon>
        <taxon>Ostreidae</taxon>
        <taxon>Magallana</taxon>
    </lineage>
</organism>
<protein>
    <submittedName>
        <fullName evidence="9">Uncharacterized protein K03H1.5</fullName>
    </submittedName>
</protein>
<keyword evidence="4 7" id="KW-0472">Membrane</keyword>
<evidence type="ECO:0000256" key="6">
    <source>
        <dbReference type="SAM" id="MobiDB-lite"/>
    </source>
</evidence>
<dbReference type="Pfam" id="PF03782">
    <property type="entry name" value="AMOP"/>
    <property type="match status" value="1"/>
</dbReference>